<dbReference type="EMBL" id="JAQQDH010000002">
    <property type="protein sequence ID" value="MFM0444010.1"/>
    <property type="molecule type" value="Genomic_DNA"/>
</dbReference>
<comment type="similarity">
    <text evidence="1 2">Belongs to the enoyl-CoA hydratase/isomerase family.</text>
</comment>
<accession>A0ABW9C112</accession>
<dbReference type="PROSITE" id="PS00166">
    <property type="entry name" value="ENOYL_COA_HYDRATASE"/>
    <property type="match status" value="1"/>
</dbReference>
<evidence type="ECO:0000313" key="3">
    <source>
        <dbReference type="EMBL" id="MFM0444010.1"/>
    </source>
</evidence>
<organism evidence="3 4">
    <name type="scientific">Paraburkholderia strydomiana</name>
    <dbReference type="NCBI Taxonomy" id="1245417"/>
    <lineage>
        <taxon>Bacteria</taxon>
        <taxon>Pseudomonadati</taxon>
        <taxon>Pseudomonadota</taxon>
        <taxon>Betaproteobacteria</taxon>
        <taxon>Burkholderiales</taxon>
        <taxon>Burkholderiaceae</taxon>
        <taxon>Paraburkholderia</taxon>
    </lineage>
</organism>
<proteinExistence type="inferred from homology"/>
<dbReference type="PANTHER" id="PTHR11941:SF54">
    <property type="entry name" value="ENOYL-COA HYDRATASE, MITOCHONDRIAL"/>
    <property type="match status" value="1"/>
</dbReference>
<dbReference type="Pfam" id="PF00378">
    <property type="entry name" value="ECH_1"/>
    <property type="match status" value="1"/>
</dbReference>
<sequence length="260" mass="27309">MHAAAVLTEVRDGAIWLTLNRPEAMNSISPSVVQGLMHGLDLAATSNEVRAVVLCGTGRAFCAGADLKFVRSTGDGGGVGSFLGDFLVLLNRLEAFPKPVIAAVNGIALAGGLEMVLCCDLVVAARSAQFGDAHANYGLLPGGGGSVRLPRKIGPTRAKYLMFTGEFESAEHMKLAGLVNEIVDDPALLEAVGALVASIAAKSPLGLARMKTLVDDGLQQPLETALRQELLMSALHEQSHDMHEGLAAFEEKRAPRFVGR</sequence>
<dbReference type="InterPro" id="IPR018376">
    <property type="entry name" value="Enoyl-CoA_hyd/isom_CS"/>
</dbReference>
<protein>
    <submittedName>
        <fullName evidence="3">Enoyl-CoA hydratase/isomerase family protein</fullName>
    </submittedName>
</protein>
<name>A0ABW9C112_9BURK</name>
<gene>
    <name evidence="3" type="ORF">PQR00_10500</name>
</gene>
<dbReference type="Proteomes" id="UP001629288">
    <property type="component" value="Unassembled WGS sequence"/>
</dbReference>
<evidence type="ECO:0000256" key="2">
    <source>
        <dbReference type="RuleBase" id="RU003707"/>
    </source>
</evidence>
<dbReference type="PANTHER" id="PTHR11941">
    <property type="entry name" value="ENOYL-COA HYDRATASE-RELATED"/>
    <property type="match status" value="1"/>
</dbReference>
<dbReference type="SUPFAM" id="SSF52096">
    <property type="entry name" value="ClpP/crotonase"/>
    <property type="match status" value="1"/>
</dbReference>
<evidence type="ECO:0000256" key="1">
    <source>
        <dbReference type="ARBA" id="ARBA00005254"/>
    </source>
</evidence>
<dbReference type="RefSeq" id="WP_408128636.1">
    <property type="nucleotide sequence ID" value="NZ_JAQQDH010000002.1"/>
</dbReference>
<dbReference type="InterPro" id="IPR029045">
    <property type="entry name" value="ClpP/crotonase-like_dom_sf"/>
</dbReference>
<evidence type="ECO:0000313" key="4">
    <source>
        <dbReference type="Proteomes" id="UP001629288"/>
    </source>
</evidence>
<dbReference type="InterPro" id="IPR001753">
    <property type="entry name" value="Enoyl-CoA_hydra/iso"/>
</dbReference>
<keyword evidence="4" id="KW-1185">Reference proteome</keyword>
<comment type="caution">
    <text evidence="3">The sequence shown here is derived from an EMBL/GenBank/DDBJ whole genome shotgun (WGS) entry which is preliminary data.</text>
</comment>
<dbReference type="CDD" id="cd06558">
    <property type="entry name" value="crotonase-like"/>
    <property type="match status" value="1"/>
</dbReference>
<dbReference type="Gene3D" id="3.90.226.10">
    <property type="entry name" value="2-enoyl-CoA Hydratase, Chain A, domain 1"/>
    <property type="match status" value="1"/>
</dbReference>
<reference evidence="3 4" key="1">
    <citation type="journal article" date="2024" name="Chem. Sci.">
        <title>Discovery of megapolipeptins by genome mining of a Burkholderiales bacteria collection.</title>
        <authorList>
            <person name="Paulo B.S."/>
            <person name="Recchia M.J.J."/>
            <person name="Lee S."/>
            <person name="Fergusson C.H."/>
            <person name="Romanowski S.B."/>
            <person name="Hernandez A."/>
            <person name="Krull N."/>
            <person name="Liu D.Y."/>
            <person name="Cavanagh H."/>
            <person name="Bos A."/>
            <person name="Gray C.A."/>
            <person name="Murphy B.T."/>
            <person name="Linington R.G."/>
            <person name="Eustaquio A.S."/>
        </authorList>
    </citation>
    <scope>NUCLEOTIDE SEQUENCE [LARGE SCALE GENOMIC DNA]</scope>
    <source>
        <strain evidence="3 4">RL17-379-BIB-C</strain>
    </source>
</reference>